<dbReference type="GO" id="GO:0006826">
    <property type="term" value="P:iron ion transport"/>
    <property type="evidence" value="ECO:0007669"/>
    <property type="project" value="UniProtKB-KW"/>
</dbReference>
<dbReference type="GO" id="GO:0004322">
    <property type="term" value="F:ferroxidase activity"/>
    <property type="evidence" value="ECO:0007669"/>
    <property type="project" value="UniProtKB-EC"/>
</dbReference>
<comment type="subcellular location">
    <subcellularLocation>
        <location evidence="1">Mitochondrion</location>
    </subcellularLocation>
</comment>
<dbReference type="InterPro" id="IPR020895">
    <property type="entry name" value="Frataxin_CS"/>
</dbReference>
<evidence type="ECO:0000256" key="8">
    <source>
        <dbReference type="ARBA" id="ARBA00023002"/>
    </source>
</evidence>
<dbReference type="PANTHER" id="PTHR16821">
    <property type="entry name" value="FRATAXIN"/>
    <property type="match status" value="1"/>
</dbReference>
<keyword evidence="4" id="KW-0409">Iron storage</keyword>
<comment type="similarity">
    <text evidence="2">Belongs to the frataxin family.</text>
</comment>
<evidence type="ECO:0000313" key="14">
    <source>
        <dbReference type="Proteomes" id="UP001472866"/>
    </source>
</evidence>
<protein>
    <recommendedName>
        <fullName evidence="3">ferroxidase</fullName>
        <ecNumber evidence="3">1.16.3.1</ecNumber>
    </recommendedName>
</protein>
<evidence type="ECO:0000256" key="3">
    <source>
        <dbReference type="ARBA" id="ARBA00013107"/>
    </source>
</evidence>
<organism evidence="13 14">
    <name type="scientific">Chloropicon roscoffensis</name>
    <dbReference type="NCBI Taxonomy" id="1461544"/>
    <lineage>
        <taxon>Eukaryota</taxon>
        <taxon>Viridiplantae</taxon>
        <taxon>Chlorophyta</taxon>
        <taxon>Chloropicophyceae</taxon>
        <taxon>Chloropicales</taxon>
        <taxon>Chloropicaceae</taxon>
        <taxon>Chloropicon</taxon>
    </lineage>
</organism>
<dbReference type="InterPro" id="IPR002908">
    <property type="entry name" value="Frataxin/CyaY"/>
</dbReference>
<evidence type="ECO:0000256" key="11">
    <source>
        <dbReference type="ARBA" id="ARBA00023128"/>
    </source>
</evidence>
<sequence>MPQRTKPAQLEPAGKAILWFGALREGMRGEVRRVLSGLLWRLEGFAGGQGQGEARQLATRAAAPGLWREGLPPAESVRKDPTRLPVGLDLGRACPFPRPSARAEAAAPAARSLPFCSSPGGGPTSEVEYHRVADDALDSLQDQFEGLLEDEDVEGSDVACDSGVLELDLGDLGTYVINKQAPNKQIWLSSPLTGPFRYDYSGQEESWVYSRDGHTLQDKLSDELSELLGREITIL</sequence>
<dbReference type="EMBL" id="CP151503">
    <property type="protein sequence ID" value="WZN60655.1"/>
    <property type="molecule type" value="Genomic_DNA"/>
</dbReference>
<keyword evidence="6" id="KW-0410">Iron transport</keyword>
<evidence type="ECO:0000256" key="6">
    <source>
        <dbReference type="ARBA" id="ARBA00022496"/>
    </source>
</evidence>
<evidence type="ECO:0000256" key="9">
    <source>
        <dbReference type="ARBA" id="ARBA00023004"/>
    </source>
</evidence>
<keyword evidence="5" id="KW-0813">Transport</keyword>
<proteinExistence type="inferred from homology"/>
<evidence type="ECO:0000256" key="12">
    <source>
        <dbReference type="ARBA" id="ARBA00047990"/>
    </source>
</evidence>
<keyword evidence="7" id="KW-0809">Transit peptide</keyword>
<dbReference type="GO" id="GO:0016226">
    <property type="term" value="P:iron-sulfur cluster assembly"/>
    <property type="evidence" value="ECO:0007669"/>
    <property type="project" value="InterPro"/>
</dbReference>
<dbReference type="GO" id="GO:0008199">
    <property type="term" value="F:ferric iron binding"/>
    <property type="evidence" value="ECO:0007669"/>
    <property type="project" value="InterPro"/>
</dbReference>
<dbReference type="GO" id="GO:0034986">
    <property type="term" value="F:iron chaperone activity"/>
    <property type="evidence" value="ECO:0007669"/>
    <property type="project" value="TreeGrafter"/>
</dbReference>
<evidence type="ECO:0000256" key="10">
    <source>
        <dbReference type="ARBA" id="ARBA00023065"/>
    </source>
</evidence>
<evidence type="ECO:0000313" key="13">
    <source>
        <dbReference type="EMBL" id="WZN60655.1"/>
    </source>
</evidence>
<dbReference type="EC" id="1.16.3.1" evidence="3"/>
<comment type="catalytic activity">
    <reaction evidence="12">
        <text>4 Fe(2+) + O2 + 4 H(+) = 4 Fe(3+) + 2 H2O</text>
        <dbReference type="Rhea" id="RHEA:11148"/>
        <dbReference type="ChEBI" id="CHEBI:15377"/>
        <dbReference type="ChEBI" id="CHEBI:15378"/>
        <dbReference type="ChEBI" id="CHEBI:15379"/>
        <dbReference type="ChEBI" id="CHEBI:29033"/>
        <dbReference type="ChEBI" id="CHEBI:29034"/>
        <dbReference type="EC" id="1.16.3.1"/>
    </reaction>
</comment>
<dbReference type="Pfam" id="PF01491">
    <property type="entry name" value="Frataxin_Cyay"/>
    <property type="match status" value="1"/>
</dbReference>
<dbReference type="PRINTS" id="PR00904">
    <property type="entry name" value="FRATAXIN"/>
</dbReference>
<evidence type="ECO:0000256" key="4">
    <source>
        <dbReference type="ARBA" id="ARBA00022434"/>
    </source>
</evidence>
<reference evidence="13 14" key="1">
    <citation type="submission" date="2024-03" db="EMBL/GenBank/DDBJ databases">
        <title>Complete genome sequence of the green alga Chloropicon roscoffensis RCC1871.</title>
        <authorList>
            <person name="Lemieux C."/>
            <person name="Pombert J.-F."/>
            <person name="Otis C."/>
            <person name="Turmel M."/>
        </authorList>
    </citation>
    <scope>NUCLEOTIDE SEQUENCE [LARGE SCALE GENOMIC DNA]</scope>
    <source>
        <strain evidence="13 14">RCC1871</strain>
    </source>
</reference>
<keyword evidence="14" id="KW-1185">Reference proteome</keyword>
<dbReference type="GO" id="GO:0005739">
    <property type="term" value="C:mitochondrion"/>
    <property type="evidence" value="ECO:0007669"/>
    <property type="project" value="UniProtKB-SubCell"/>
</dbReference>
<evidence type="ECO:0000256" key="1">
    <source>
        <dbReference type="ARBA" id="ARBA00004173"/>
    </source>
</evidence>
<accession>A0AAX4P2P0</accession>
<dbReference type="SMART" id="SM01219">
    <property type="entry name" value="Frataxin_Cyay"/>
    <property type="match status" value="1"/>
</dbReference>
<evidence type="ECO:0000256" key="5">
    <source>
        <dbReference type="ARBA" id="ARBA00022448"/>
    </source>
</evidence>
<keyword evidence="8" id="KW-0560">Oxidoreductase</keyword>
<dbReference type="Gene3D" id="3.30.920.10">
    <property type="entry name" value="Frataxin/CyaY"/>
    <property type="match status" value="1"/>
</dbReference>
<dbReference type="InterPro" id="IPR036524">
    <property type="entry name" value="Frataxin/CyaY_sf"/>
</dbReference>
<dbReference type="PROSITE" id="PS50810">
    <property type="entry name" value="FRATAXIN_2"/>
    <property type="match status" value="1"/>
</dbReference>
<dbReference type="GO" id="GO:0008198">
    <property type="term" value="F:ferrous iron binding"/>
    <property type="evidence" value="ECO:0007669"/>
    <property type="project" value="TreeGrafter"/>
</dbReference>
<name>A0AAX4P2P0_9CHLO</name>
<dbReference type="InterPro" id="IPR017789">
    <property type="entry name" value="Frataxin"/>
</dbReference>
<dbReference type="PANTHER" id="PTHR16821:SF2">
    <property type="entry name" value="FRATAXIN, MITOCHONDRIAL"/>
    <property type="match status" value="1"/>
</dbReference>
<dbReference type="GO" id="GO:0051537">
    <property type="term" value="F:2 iron, 2 sulfur cluster binding"/>
    <property type="evidence" value="ECO:0007669"/>
    <property type="project" value="TreeGrafter"/>
</dbReference>
<dbReference type="NCBIfam" id="TIGR03421">
    <property type="entry name" value="FeS_CyaY"/>
    <property type="match status" value="1"/>
</dbReference>
<dbReference type="SUPFAM" id="SSF55387">
    <property type="entry name" value="Frataxin/Nqo15-like"/>
    <property type="match status" value="1"/>
</dbReference>
<evidence type="ECO:0000256" key="7">
    <source>
        <dbReference type="ARBA" id="ARBA00022946"/>
    </source>
</evidence>
<evidence type="ECO:0000256" key="2">
    <source>
        <dbReference type="ARBA" id="ARBA00008183"/>
    </source>
</evidence>
<keyword evidence="10" id="KW-0406">Ion transport</keyword>
<dbReference type="GO" id="GO:0006879">
    <property type="term" value="P:intracellular iron ion homeostasis"/>
    <property type="evidence" value="ECO:0007669"/>
    <property type="project" value="UniProtKB-KW"/>
</dbReference>
<keyword evidence="11" id="KW-0496">Mitochondrion</keyword>
<dbReference type="AlphaFoldDB" id="A0AAX4P2P0"/>
<dbReference type="CDD" id="cd00503">
    <property type="entry name" value="Frataxin"/>
    <property type="match status" value="1"/>
</dbReference>
<dbReference type="PROSITE" id="PS01344">
    <property type="entry name" value="FRATAXIN_1"/>
    <property type="match status" value="1"/>
</dbReference>
<dbReference type="Proteomes" id="UP001472866">
    <property type="component" value="Chromosome 03"/>
</dbReference>
<gene>
    <name evidence="13" type="ORF">HKI87_03g21890</name>
</gene>
<keyword evidence="9" id="KW-0408">Iron</keyword>
<dbReference type="NCBIfam" id="TIGR03422">
    <property type="entry name" value="mito_frataxin"/>
    <property type="match status" value="1"/>
</dbReference>